<gene>
    <name evidence="2" type="ordered locus">SBI_05797</name>
</gene>
<name>D7CEM1_STRBB</name>
<proteinExistence type="predicted"/>
<feature type="compositionally biased region" description="Low complexity" evidence="1">
    <location>
        <begin position="556"/>
        <end position="566"/>
    </location>
</feature>
<dbReference type="STRING" id="749414.SBI_05797"/>
<dbReference type="SUPFAM" id="SSF55874">
    <property type="entry name" value="ATPase domain of HSP90 chaperone/DNA topoisomerase II/histidine kinase"/>
    <property type="match status" value="1"/>
</dbReference>
<dbReference type="HOGENOM" id="CLU_420863_0_0_11"/>
<keyword evidence="3" id="KW-1185">Reference proteome</keyword>
<evidence type="ECO:0000256" key="1">
    <source>
        <dbReference type="SAM" id="MobiDB-lite"/>
    </source>
</evidence>
<dbReference type="AlphaFoldDB" id="D7CEM1"/>
<protein>
    <submittedName>
        <fullName evidence="2">Uncharacterized protein</fullName>
    </submittedName>
</protein>
<evidence type="ECO:0000313" key="2">
    <source>
        <dbReference type="EMBL" id="ADI08917.1"/>
    </source>
</evidence>
<dbReference type="KEGG" id="sbh:SBI_05797"/>
<dbReference type="Pfam" id="PF13589">
    <property type="entry name" value="HATPase_c_3"/>
    <property type="match status" value="1"/>
</dbReference>
<dbReference type="EMBL" id="CP002047">
    <property type="protein sequence ID" value="ADI08917.1"/>
    <property type="molecule type" value="Genomic_DNA"/>
</dbReference>
<dbReference type="RefSeq" id="WP_014178380.1">
    <property type="nucleotide sequence ID" value="NC_016582.1"/>
</dbReference>
<organism evidence="2 3">
    <name type="scientific">Streptomyces bingchenggensis (strain BCW-1)</name>
    <dbReference type="NCBI Taxonomy" id="749414"/>
    <lineage>
        <taxon>Bacteria</taxon>
        <taxon>Bacillati</taxon>
        <taxon>Actinomycetota</taxon>
        <taxon>Actinomycetes</taxon>
        <taxon>Kitasatosporales</taxon>
        <taxon>Streptomycetaceae</taxon>
        <taxon>Streptomyces</taxon>
    </lineage>
</organism>
<dbReference type="eggNOG" id="COG0323">
    <property type="taxonomic scope" value="Bacteria"/>
</dbReference>
<dbReference type="InterPro" id="IPR036890">
    <property type="entry name" value="HATPase_C_sf"/>
</dbReference>
<dbReference type="PATRIC" id="fig|749414.3.peg.5978"/>
<dbReference type="Gene3D" id="3.30.565.10">
    <property type="entry name" value="Histidine kinase-like ATPase, C-terminal domain"/>
    <property type="match status" value="1"/>
</dbReference>
<dbReference type="Proteomes" id="UP000000377">
    <property type="component" value="Chromosome"/>
</dbReference>
<accession>D7CEM1</accession>
<evidence type="ECO:0000313" key="3">
    <source>
        <dbReference type="Proteomes" id="UP000000377"/>
    </source>
</evidence>
<sequence length="651" mass="71749">MIANIVKPGNHTYGVLAYLFDKGRANEHTDQHIVASWDDFVPDPGPWDSPGHKQRLGQLTQALDLRVKQAGDKAPEGHVWHCSIRAAPEDRILTDAEWATIARRVLHATGIAPDGDPDGCRWVAVRHAEDHVHIVATKVRGDLRPPRNWNDYHRYSSSITVGDGRIGEVSSGGPFVAVRKTIEVVPRARRTLTSLRNLGYDLRHAVADIVDNSVSADATTVHVTVHFDGTRSWIRISDNGRGMDAETLSEAFRYGSDREYNRTELGRFGFGLKSASTSQCRKLTVLSRADIPGAALEARQLDLDHIDEVDNWEIFDLAPDELPEPTRSVLGAASGTVVLWEGLDRVLRYQDPFGGWAKKQLIAHAEDIDEHLGMVFHRFLAGEVADREPLQITVNGTPVEAWDPFCRTEPSTSALQEEDMVVRSLDRNGIVHLCPFVLPNQNHFSSQAVWKRASGPKGWNRQQGFYIYRADRLIQSGGWCRLRAVDEHAKLVRISLEFFPELDSAFGVNVAKASVTLPEELRKELTPLVKTWGRVADTAYRQKQRPPSPPPRRPKPSGAASASPASTVRPSPGQSDLSREQDSSIRPATFSPALANHRGVGTTSRVPDAAPLSARGALEAAASQVGESEALSRIVSALRTLSSEVAHDLGW</sequence>
<feature type="region of interest" description="Disordered" evidence="1">
    <location>
        <begin position="537"/>
        <end position="608"/>
    </location>
</feature>
<reference evidence="2 3" key="1">
    <citation type="journal article" date="2010" name="J. Bacteriol.">
        <title>Genome sequence of the milbemycin-producing bacterium Streptomyces bingchenggensis.</title>
        <authorList>
            <person name="Wang X.J."/>
            <person name="Yan Y.J."/>
            <person name="Zhang B."/>
            <person name="An J."/>
            <person name="Wang J.J."/>
            <person name="Tian J."/>
            <person name="Jiang L."/>
            <person name="Chen Y.H."/>
            <person name="Huang S.X."/>
            <person name="Yin M."/>
            <person name="Zhang J."/>
            <person name="Gao A.L."/>
            <person name="Liu C.X."/>
            <person name="Zhu Z.X."/>
            <person name="Xiang W.S."/>
        </authorList>
    </citation>
    <scope>NUCLEOTIDE SEQUENCE [LARGE SCALE GENOMIC DNA]</scope>
    <source>
        <strain evidence="2 3">BCW-1</strain>
    </source>
</reference>